<accession>A0A9Q9SUU9</accession>
<gene>
    <name evidence="1" type="ORF">BJP36_39025</name>
</gene>
<dbReference type="Proteomes" id="UP000176944">
    <property type="component" value="Chromosome"/>
</dbReference>
<dbReference type="EMBL" id="CP017708">
    <property type="protein sequence ID" value="WAN70059.1"/>
    <property type="molecule type" value="Genomic_DNA"/>
</dbReference>
<sequence length="62" mass="7047">MMKLSNIHYLPTLPYLGLSAIGLRPRYAIADLVECDWPTATLRDRTLVVGWANRHEQALLLV</sequence>
<reference evidence="1" key="1">
    <citation type="journal article" date="2017" name="Proc. Natl. Acad. Sci. U.S.A.">
        <title>Comparative genomics uncovers the prolific and distinctive metabolic potential of the cyanobacterial genus Moorea.</title>
        <authorList>
            <person name="Leao T."/>
            <person name="Castelao G."/>
            <person name="Korobeynikov A."/>
            <person name="Monroe E.A."/>
            <person name="Podell S."/>
            <person name="Glukhov E."/>
            <person name="Allen E.E."/>
            <person name="Gerwick W.H."/>
            <person name="Gerwick L."/>
        </authorList>
    </citation>
    <scope>NUCLEOTIDE SEQUENCE</scope>
    <source>
        <strain evidence="1">JHB</strain>
    </source>
</reference>
<name>A0A9Q9SUU9_MOOP1</name>
<evidence type="ECO:0000313" key="1">
    <source>
        <dbReference type="EMBL" id="WAN70059.1"/>
    </source>
</evidence>
<reference evidence="1" key="2">
    <citation type="submission" date="2022-10" db="EMBL/GenBank/DDBJ databases">
        <authorList>
            <person name="Ngo T.-E."/>
        </authorList>
    </citation>
    <scope>NUCLEOTIDE SEQUENCE</scope>
    <source>
        <strain evidence="1">JHB</strain>
    </source>
</reference>
<proteinExistence type="predicted"/>
<protein>
    <submittedName>
        <fullName evidence="1">Uncharacterized protein</fullName>
    </submittedName>
</protein>
<organism evidence="1">
    <name type="scientific">Moorena producens (strain JHB)</name>
    <dbReference type="NCBI Taxonomy" id="1454205"/>
    <lineage>
        <taxon>Bacteria</taxon>
        <taxon>Bacillati</taxon>
        <taxon>Cyanobacteriota</taxon>
        <taxon>Cyanophyceae</taxon>
        <taxon>Coleofasciculales</taxon>
        <taxon>Coleofasciculaceae</taxon>
        <taxon>Moorena</taxon>
    </lineage>
</organism>
<dbReference type="AlphaFoldDB" id="A0A9Q9SUU9"/>